<dbReference type="Proteomes" id="UP001374579">
    <property type="component" value="Unassembled WGS sequence"/>
</dbReference>
<evidence type="ECO:0008006" key="3">
    <source>
        <dbReference type="Google" id="ProtNLM"/>
    </source>
</evidence>
<accession>A0AAN9C217</accession>
<keyword evidence="2" id="KW-1185">Reference proteome</keyword>
<proteinExistence type="predicted"/>
<comment type="caution">
    <text evidence="1">The sequence shown here is derived from an EMBL/GenBank/DDBJ whole genome shotgun (WGS) entry which is preliminary data.</text>
</comment>
<evidence type="ECO:0000313" key="2">
    <source>
        <dbReference type="Proteomes" id="UP001374579"/>
    </source>
</evidence>
<dbReference type="Gene3D" id="3.40.50.300">
    <property type="entry name" value="P-loop containing nucleotide triphosphate hydrolases"/>
    <property type="match status" value="1"/>
</dbReference>
<dbReference type="AlphaFoldDB" id="A0AAN9C217"/>
<reference evidence="1 2" key="1">
    <citation type="submission" date="2024-02" db="EMBL/GenBank/DDBJ databases">
        <title>Chromosome-scale genome assembly of the rough periwinkle Littorina saxatilis.</title>
        <authorList>
            <person name="De Jode A."/>
            <person name="Faria R."/>
            <person name="Formenti G."/>
            <person name="Sims Y."/>
            <person name="Smith T.P."/>
            <person name="Tracey A."/>
            <person name="Wood J.M.D."/>
            <person name="Zagrodzka Z.B."/>
            <person name="Johannesson K."/>
            <person name="Butlin R.K."/>
            <person name="Leder E.H."/>
        </authorList>
    </citation>
    <scope>NUCLEOTIDE SEQUENCE [LARGE SCALE GENOMIC DNA]</scope>
    <source>
        <strain evidence="1">Snail1</strain>
        <tissue evidence="1">Muscle</tissue>
    </source>
</reference>
<protein>
    <recommendedName>
        <fullName evidence="3">Nicotinamide riboside kinase 1</fullName>
    </recommendedName>
</protein>
<gene>
    <name evidence="1" type="ORF">V1264_001709</name>
</gene>
<dbReference type="InterPro" id="IPR027417">
    <property type="entry name" value="P-loop_NTPase"/>
</dbReference>
<name>A0AAN9C217_9CAEN</name>
<evidence type="ECO:0000313" key="1">
    <source>
        <dbReference type="EMBL" id="KAK7115927.1"/>
    </source>
</evidence>
<dbReference type="PANTHER" id="PTHR10285">
    <property type="entry name" value="URIDINE KINASE"/>
    <property type="match status" value="1"/>
</dbReference>
<sequence>MGDQMNDLESEDFSEKIKEGTNYLIIGVSGTTNAGKTLLVTKLKKMFPQAETMCLDKYFLEPDDESLKPFIVPEVDHVNWEQFGALDMDRMLQDVDKWRAGYSDHGPGPMPILIIEGFLVLNHSVLTEYFHKKYFLTIDKETCIERRKHRCYNPPDKPGYFEKVVWPMYLKNRKEMEAQTDIVYLDGTEDQDKVFLQIAADIKQLIDTHSS</sequence>
<dbReference type="Pfam" id="PF13238">
    <property type="entry name" value="AAA_18"/>
    <property type="match status" value="1"/>
</dbReference>
<dbReference type="EMBL" id="JBAMIC010000001">
    <property type="protein sequence ID" value="KAK7115927.1"/>
    <property type="molecule type" value="Genomic_DNA"/>
</dbReference>
<dbReference type="SUPFAM" id="SSF52540">
    <property type="entry name" value="P-loop containing nucleoside triphosphate hydrolases"/>
    <property type="match status" value="1"/>
</dbReference>
<organism evidence="1 2">
    <name type="scientific">Littorina saxatilis</name>
    <dbReference type="NCBI Taxonomy" id="31220"/>
    <lineage>
        <taxon>Eukaryota</taxon>
        <taxon>Metazoa</taxon>
        <taxon>Spiralia</taxon>
        <taxon>Lophotrochozoa</taxon>
        <taxon>Mollusca</taxon>
        <taxon>Gastropoda</taxon>
        <taxon>Caenogastropoda</taxon>
        <taxon>Littorinimorpha</taxon>
        <taxon>Littorinoidea</taxon>
        <taxon>Littorinidae</taxon>
        <taxon>Littorina</taxon>
    </lineage>
</organism>